<dbReference type="Proteomes" id="UP000837801">
    <property type="component" value="Unassembled WGS sequence"/>
</dbReference>
<keyword evidence="5 6" id="KW-0472">Membrane</keyword>
<reference evidence="8" key="1">
    <citation type="submission" date="2022-03" db="EMBL/GenBank/DDBJ databases">
        <authorList>
            <person name="Legras J.-L."/>
            <person name="Devillers H."/>
            <person name="Grondin C."/>
        </authorList>
    </citation>
    <scope>NUCLEOTIDE SEQUENCE</scope>
    <source>
        <strain evidence="8">CLIB 1423</strain>
    </source>
</reference>
<proteinExistence type="inferred from homology"/>
<sequence>MAYYQQQNQNPQNLQFYQSNYAYQQPSQGGLASGPGGQNIGMGGASGALGTMDSTFGANINVSGEMGGGELTPGLLAAFGTSGYANEPPLLEELGINFAHIKSKTLAVLNPFNRNATSDYMIPDADLAGPILFVLLFGTLLLLAGKVQFGYIYGVGLFGTISLHYLFKLMSTEIYIDLARSASVIGYCLLPLVFISVIGVFVTLDNLIGYIISAIAVFWCTYSASGFFVAVLKLHNVRPLIAYPLAMFYSVFALMAIFVEKTEL</sequence>
<feature type="domain" description="Yip1" evidence="7">
    <location>
        <begin position="115"/>
        <end position="255"/>
    </location>
</feature>
<evidence type="ECO:0000256" key="1">
    <source>
        <dbReference type="ARBA" id="ARBA00004141"/>
    </source>
</evidence>
<evidence type="ECO:0000256" key="3">
    <source>
        <dbReference type="ARBA" id="ARBA00022692"/>
    </source>
</evidence>
<comment type="similarity">
    <text evidence="2 6">Belongs to the YIP1 family.</text>
</comment>
<evidence type="ECO:0000313" key="9">
    <source>
        <dbReference type="Proteomes" id="UP000837801"/>
    </source>
</evidence>
<dbReference type="PANTHER" id="PTHR21236:SF2">
    <property type="entry name" value="PROTEIN YIPF"/>
    <property type="match status" value="1"/>
</dbReference>
<dbReference type="GO" id="GO:0000139">
    <property type="term" value="C:Golgi membrane"/>
    <property type="evidence" value="ECO:0007669"/>
    <property type="project" value="UniProtKB-SubCell"/>
</dbReference>
<feature type="transmembrane region" description="Helical" evidence="6">
    <location>
        <begin position="151"/>
        <end position="170"/>
    </location>
</feature>
<dbReference type="Pfam" id="PF04893">
    <property type="entry name" value="Yip1"/>
    <property type="match status" value="1"/>
</dbReference>
<protein>
    <recommendedName>
        <fullName evidence="6">Protein YIP</fullName>
    </recommendedName>
</protein>
<evidence type="ECO:0000256" key="2">
    <source>
        <dbReference type="ARBA" id="ARBA00010596"/>
    </source>
</evidence>
<feature type="transmembrane region" description="Helical" evidence="6">
    <location>
        <begin position="182"/>
        <end position="202"/>
    </location>
</feature>
<evidence type="ECO:0000313" key="8">
    <source>
        <dbReference type="EMBL" id="CAH2353918.1"/>
    </source>
</evidence>
<dbReference type="OrthoDB" id="440385at2759"/>
<evidence type="ECO:0000259" key="7">
    <source>
        <dbReference type="Pfam" id="PF04893"/>
    </source>
</evidence>
<comment type="subcellular location">
    <subcellularLocation>
        <location evidence="6">Golgi apparatus membrane</location>
        <topology evidence="6">Multi-pass membrane protein</topology>
    </subcellularLocation>
    <subcellularLocation>
        <location evidence="1">Membrane</location>
        <topology evidence="1">Multi-pass membrane protein</topology>
    </subcellularLocation>
</comment>
<dbReference type="InterPro" id="IPR045231">
    <property type="entry name" value="Yip1/4-like"/>
</dbReference>
<organism evidence="8 9">
    <name type="scientific">[Candida] railenensis</name>
    <dbReference type="NCBI Taxonomy" id="45579"/>
    <lineage>
        <taxon>Eukaryota</taxon>
        <taxon>Fungi</taxon>
        <taxon>Dikarya</taxon>
        <taxon>Ascomycota</taxon>
        <taxon>Saccharomycotina</taxon>
        <taxon>Pichiomycetes</taxon>
        <taxon>Debaryomycetaceae</taxon>
        <taxon>Kurtzmaniella</taxon>
    </lineage>
</organism>
<comment type="caution">
    <text evidence="8">The sequence shown here is derived from an EMBL/GenBank/DDBJ whole genome shotgun (WGS) entry which is preliminary data.</text>
</comment>
<keyword evidence="3 6" id="KW-0812">Transmembrane</keyword>
<feature type="transmembrane region" description="Helical" evidence="6">
    <location>
        <begin position="127"/>
        <end position="145"/>
    </location>
</feature>
<dbReference type="GO" id="GO:0006888">
    <property type="term" value="P:endoplasmic reticulum to Golgi vesicle-mediated transport"/>
    <property type="evidence" value="ECO:0007669"/>
    <property type="project" value="InterPro"/>
</dbReference>
<evidence type="ECO:0000256" key="4">
    <source>
        <dbReference type="ARBA" id="ARBA00022989"/>
    </source>
</evidence>
<dbReference type="PANTHER" id="PTHR21236">
    <property type="entry name" value="GOLGI MEMBRANE PROTEIN YIP1"/>
    <property type="match status" value="1"/>
</dbReference>
<keyword evidence="4 6" id="KW-1133">Transmembrane helix</keyword>
<feature type="transmembrane region" description="Helical" evidence="6">
    <location>
        <begin position="240"/>
        <end position="259"/>
    </location>
</feature>
<evidence type="ECO:0000256" key="6">
    <source>
        <dbReference type="RuleBase" id="RU361264"/>
    </source>
</evidence>
<dbReference type="EMBL" id="CAKXYY010000013">
    <property type="protein sequence ID" value="CAH2353918.1"/>
    <property type="molecule type" value="Genomic_DNA"/>
</dbReference>
<gene>
    <name evidence="8" type="ORF">CLIB1423_13S01860</name>
</gene>
<dbReference type="AlphaFoldDB" id="A0A9P0QS46"/>
<accession>A0A9P0QS46</accession>
<evidence type="ECO:0000256" key="5">
    <source>
        <dbReference type="ARBA" id="ARBA00023136"/>
    </source>
</evidence>
<keyword evidence="9" id="KW-1185">Reference proteome</keyword>
<dbReference type="GO" id="GO:0005802">
    <property type="term" value="C:trans-Golgi network"/>
    <property type="evidence" value="ECO:0007669"/>
    <property type="project" value="TreeGrafter"/>
</dbReference>
<dbReference type="GO" id="GO:0048280">
    <property type="term" value="P:vesicle fusion with Golgi apparatus"/>
    <property type="evidence" value="ECO:0007669"/>
    <property type="project" value="TreeGrafter"/>
</dbReference>
<feature type="transmembrane region" description="Helical" evidence="6">
    <location>
        <begin position="208"/>
        <end position="231"/>
    </location>
</feature>
<name>A0A9P0QS46_9ASCO</name>
<dbReference type="InterPro" id="IPR006977">
    <property type="entry name" value="Yip1_dom"/>
</dbReference>